<evidence type="ECO:0000313" key="1">
    <source>
        <dbReference type="EMBL" id="OWR45451.1"/>
    </source>
</evidence>
<dbReference type="KEGG" id="dpl:KGM_214420"/>
<protein>
    <submittedName>
        <fullName evidence="1">Uncharacterized protein</fullName>
    </submittedName>
</protein>
<reference evidence="1 2" key="1">
    <citation type="journal article" date="2011" name="Cell">
        <title>The monarch butterfly genome yields insights into long-distance migration.</title>
        <authorList>
            <person name="Zhan S."/>
            <person name="Merlin C."/>
            <person name="Boore J.L."/>
            <person name="Reppert S.M."/>
        </authorList>
    </citation>
    <scope>NUCLEOTIDE SEQUENCE [LARGE SCALE GENOMIC DNA]</scope>
    <source>
        <strain evidence="1">F-2</strain>
    </source>
</reference>
<accession>A0A212EVG3</accession>
<proteinExistence type="predicted"/>
<sequence length="140" mass="15877">MDEGPAPNYARCSGFEKIYDLPCEESRPQTPEAKSQFQKLRDNFEKPKKTTVPLKIWKSSENVSKDFRIAKIAVEKKFSTDVKRYRKNVSSLPKRDNQLDVDRENKVSTSNLVHPILETNDSSVTIDSSIELITSLSAVG</sequence>
<organism evidence="1 2">
    <name type="scientific">Danaus plexippus plexippus</name>
    <dbReference type="NCBI Taxonomy" id="278856"/>
    <lineage>
        <taxon>Eukaryota</taxon>
        <taxon>Metazoa</taxon>
        <taxon>Ecdysozoa</taxon>
        <taxon>Arthropoda</taxon>
        <taxon>Hexapoda</taxon>
        <taxon>Insecta</taxon>
        <taxon>Pterygota</taxon>
        <taxon>Neoptera</taxon>
        <taxon>Endopterygota</taxon>
        <taxon>Lepidoptera</taxon>
        <taxon>Glossata</taxon>
        <taxon>Ditrysia</taxon>
        <taxon>Papilionoidea</taxon>
        <taxon>Nymphalidae</taxon>
        <taxon>Danainae</taxon>
        <taxon>Danaini</taxon>
        <taxon>Danaina</taxon>
        <taxon>Danaus</taxon>
        <taxon>Danaus</taxon>
    </lineage>
</organism>
<dbReference type="Proteomes" id="UP000007151">
    <property type="component" value="Unassembled WGS sequence"/>
</dbReference>
<keyword evidence="2" id="KW-1185">Reference proteome</keyword>
<dbReference type="AlphaFoldDB" id="A0A212EVG3"/>
<dbReference type="InParanoid" id="A0A212EVG3"/>
<name>A0A212EVG3_DANPL</name>
<comment type="caution">
    <text evidence="1">The sequence shown here is derived from an EMBL/GenBank/DDBJ whole genome shotgun (WGS) entry which is preliminary data.</text>
</comment>
<evidence type="ECO:0000313" key="2">
    <source>
        <dbReference type="Proteomes" id="UP000007151"/>
    </source>
</evidence>
<gene>
    <name evidence="1" type="ORF">KGM_214420</name>
</gene>
<dbReference type="EMBL" id="AGBW02012205">
    <property type="protein sequence ID" value="OWR45451.1"/>
    <property type="molecule type" value="Genomic_DNA"/>
</dbReference>